<accession>A0AA43S5M5</accession>
<keyword evidence="3" id="KW-1185">Reference proteome</keyword>
<feature type="transmembrane region" description="Helical" evidence="1">
    <location>
        <begin position="162"/>
        <end position="179"/>
    </location>
</feature>
<reference evidence="2" key="1">
    <citation type="submission" date="2023-04" db="EMBL/GenBank/DDBJ databases">
        <title>Genome Encyclopedia of Bacteria and Archaea VI: Functional Genomics of Type Strains.</title>
        <authorList>
            <person name="Whitman W."/>
        </authorList>
    </citation>
    <scope>NUCLEOTIDE SEQUENCE</scope>
    <source>
        <strain evidence="2">Enz.4-51</strain>
    </source>
</reference>
<dbReference type="EMBL" id="JARXYA010000012">
    <property type="protein sequence ID" value="MDH6504714.1"/>
    <property type="molecule type" value="Genomic_DNA"/>
</dbReference>
<feature type="transmembrane region" description="Helical" evidence="1">
    <location>
        <begin position="83"/>
        <end position="101"/>
    </location>
</feature>
<keyword evidence="1" id="KW-1133">Transmembrane helix</keyword>
<feature type="transmembrane region" description="Helical" evidence="1">
    <location>
        <begin position="296"/>
        <end position="316"/>
    </location>
</feature>
<keyword evidence="1" id="KW-0472">Membrane</keyword>
<evidence type="ECO:0000313" key="2">
    <source>
        <dbReference type="EMBL" id="MDH6504714.1"/>
    </source>
</evidence>
<sequence>MKISSNKYLKFDFKFIYLLIPIIFIIQNEKLFNFSIVGLFPFLILCFFLITSLKKYDDQHITFLLIFTLFNYCLYIYYTNYNFLLIICFFYYLILCFNSLIPKEILKYIFLILIVYLNLVLIIALYRYFFGMPGSENIYGVINGYRGYLGYSYEPSTRNTDSLYFAFLLYLSFLLPNFIPISKITLYAIQFFYLIIIILTHSRSCILSCFLSFFILHSFTFYKRINVKYLFLSLLLILMMLIFYNNLSNSSNYERLEMLYLAFLTFAPFNFIEASKSIFFFKFIDYVWNDSLFLDLIYLYGVSSVLIFFLIANYFLSMVAKKNIIYFFPIFICFFSLFNSSYLSLNFYFFLGASFLFINNLKFNVNSSC</sequence>
<evidence type="ECO:0000313" key="3">
    <source>
        <dbReference type="Proteomes" id="UP001161160"/>
    </source>
</evidence>
<proteinExistence type="predicted"/>
<dbReference type="Proteomes" id="UP001161160">
    <property type="component" value="Unassembled WGS sequence"/>
</dbReference>
<gene>
    <name evidence="2" type="ORF">M2127_002043</name>
</gene>
<feature type="transmembrane region" description="Helical" evidence="1">
    <location>
        <begin position="229"/>
        <end position="247"/>
    </location>
</feature>
<feature type="transmembrane region" description="Helical" evidence="1">
    <location>
        <begin position="60"/>
        <end position="77"/>
    </location>
</feature>
<organism evidence="2 3">
    <name type="scientific">Polynucleobacter sphagniphilus</name>
    <dbReference type="NCBI Taxonomy" id="1743169"/>
    <lineage>
        <taxon>Bacteria</taxon>
        <taxon>Pseudomonadati</taxon>
        <taxon>Pseudomonadota</taxon>
        <taxon>Betaproteobacteria</taxon>
        <taxon>Burkholderiales</taxon>
        <taxon>Burkholderiaceae</taxon>
        <taxon>Polynucleobacter</taxon>
    </lineage>
</organism>
<comment type="caution">
    <text evidence="2">The sequence shown here is derived from an EMBL/GenBank/DDBJ whole genome shotgun (WGS) entry which is preliminary data.</text>
</comment>
<feature type="transmembrane region" description="Helical" evidence="1">
    <location>
        <begin position="12"/>
        <end position="28"/>
    </location>
</feature>
<feature type="transmembrane region" description="Helical" evidence="1">
    <location>
        <begin position="323"/>
        <end position="341"/>
    </location>
</feature>
<protein>
    <submittedName>
        <fullName evidence="2">Uncharacterized protein</fullName>
    </submittedName>
</protein>
<evidence type="ECO:0000256" key="1">
    <source>
        <dbReference type="SAM" id="Phobius"/>
    </source>
</evidence>
<feature type="transmembrane region" description="Helical" evidence="1">
    <location>
        <begin position="34"/>
        <end position="53"/>
    </location>
</feature>
<keyword evidence="1" id="KW-0812">Transmembrane</keyword>
<dbReference type="AlphaFoldDB" id="A0AA43S5M5"/>
<feature type="transmembrane region" description="Helical" evidence="1">
    <location>
        <begin position="191"/>
        <end position="217"/>
    </location>
</feature>
<feature type="transmembrane region" description="Helical" evidence="1">
    <location>
        <begin position="259"/>
        <end position="284"/>
    </location>
</feature>
<name>A0AA43S5M5_9BURK</name>
<feature type="transmembrane region" description="Helical" evidence="1">
    <location>
        <begin position="108"/>
        <end position="129"/>
    </location>
</feature>